<dbReference type="PANTHER" id="PTHR32078:SF1">
    <property type="entry name" value="NUCLEAR PROTEIN MDM1"/>
    <property type="match status" value="1"/>
</dbReference>
<evidence type="ECO:0000256" key="10">
    <source>
        <dbReference type="SAM" id="MobiDB-lite"/>
    </source>
</evidence>
<evidence type="ECO:0000256" key="3">
    <source>
        <dbReference type="ARBA" id="ARBA00010494"/>
    </source>
</evidence>
<keyword evidence="6" id="KW-0493">Microtubule</keyword>
<proteinExistence type="inferred from homology"/>
<feature type="compositionally biased region" description="Basic and acidic residues" evidence="10">
    <location>
        <begin position="172"/>
        <end position="195"/>
    </location>
</feature>
<feature type="region of interest" description="Disordered" evidence="10">
    <location>
        <begin position="323"/>
        <end position="368"/>
    </location>
</feature>
<dbReference type="EMBL" id="JBJQND010000015">
    <property type="protein sequence ID" value="KAL3851710.1"/>
    <property type="molecule type" value="Genomic_DNA"/>
</dbReference>
<feature type="compositionally biased region" description="Basic and acidic residues" evidence="10">
    <location>
        <begin position="110"/>
        <end position="124"/>
    </location>
</feature>
<evidence type="ECO:0000256" key="8">
    <source>
        <dbReference type="ARBA" id="ARBA00023242"/>
    </source>
</evidence>
<dbReference type="AlphaFoldDB" id="A0ABD3UTV2"/>
<dbReference type="Pfam" id="PF15501">
    <property type="entry name" value="MDM1"/>
    <property type="match status" value="1"/>
</dbReference>
<evidence type="ECO:0000256" key="9">
    <source>
        <dbReference type="ARBA" id="ARBA00045771"/>
    </source>
</evidence>
<comment type="similarity">
    <text evidence="3">Belongs to the MDM1 family.</text>
</comment>
<keyword evidence="12" id="KW-1185">Reference proteome</keyword>
<organism evidence="11 12">
    <name type="scientific">Sinanodonta woodiana</name>
    <name type="common">Chinese pond mussel</name>
    <name type="synonym">Anodonta woodiana</name>
    <dbReference type="NCBI Taxonomy" id="1069815"/>
    <lineage>
        <taxon>Eukaryota</taxon>
        <taxon>Metazoa</taxon>
        <taxon>Spiralia</taxon>
        <taxon>Lophotrochozoa</taxon>
        <taxon>Mollusca</taxon>
        <taxon>Bivalvia</taxon>
        <taxon>Autobranchia</taxon>
        <taxon>Heteroconchia</taxon>
        <taxon>Palaeoheterodonta</taxon>
        <taxon>Unionida</taxon>
        <taxon>Unionoidea</taxon>
        <taxon>Unionidae</taxon>
        <taxon>Unioninae</taxon>
        <taxon>Sinanodonta</taxon>
    </lineage>
</organism>
<evidence type="ECO:0000313" key="12">
    <source>
        <dbReference type="Proteomes" id="UP001634394"/>
    </source>
</evidence>
<keyword evidence="7" id="KW-0206">Cytoskeleton</keyword>
<keyword evidence="8" id="KW-0539">Nucleus</keyword>
<evidence type="ECO:0000256" key="4">
    <source>
        <dbReference type="ARBA" id="ARBA00013508"/>
    </source>
</evidence>
<feature type="compositionally biased region" description="Basic and acidic residues" evidence="10">
    <location>
        <begin position="325"/>
        <end position="336"/>
    </location>
</feature>
<evidence type="ECO:0000256" key="1">
    <source>
        <dbReference type="ARBA" id="ARBA00004114"/>
    </source>
</evidence>
<feature type="region of interest" description="Disordered" evidence="10">
    <location>
        <begin position="723"/>
        <end position="755"/>
    </location>
</feature>
<feature type="compositionally biased region" description="Polar residues" evidence="10">
    <location>
        <begin position="498"/>
        <end position="531"/>
    </location>
</feature>
<evidence type="ECO:0000256" key="2">
    <source>
        <dbReference type="ARBA" id="ARBA00004123"/>
    </source>
</evidence>
<dbReference type="GO" id="GO:0005634">
    <property type="term" value="C:nucleus"/>
    <property type="evidence" value="ECO:0007669"/>
    <property type="project" value="UniProtKB-SubCell"/>
</dbReference>
<accession>A0ABD3UTV2</accession>
<feature type="region of interest" description="Disordered" evidence="10">
    <location>
        <begin position="1"/>
        <end position="67"/>
    </location>
</feature>
<name>A0ABD3UTV2_SINWO</name>
<gene>
    <name evidence="11" type="ORF">ACJMK2_015437</name>
</gene>
<comment type="subcellular location">
    <subcellularLocation>
        <location evidence="1">Cytoplasm</location>
        <location evidence="1">Cytoskeleton</location>
        <location evidence="1">Microtubule organizing center</location>
        <location evidence="1">Centrosome</location>
        <location evidence="1">Centriole</location>
    </subcellularLocation>
    <subcellularLocation>
        <location evidence="2">Nucleus</location>
    </subcellularLocation>
</comment>
<evidence type="ECO:0000256" key="7">
    <source>
        <dbReference type="ARBA" id="ARBA00023212"/>
    </source>
</evidence>
<feature type="compositionally biased region" description="Basic and acidic residues" evidence="10">
    <location>
        <begin position="538"/>
        <end position="555"/>
    </location>
</feature>
<feature type="compositionally biased region" description="Polar residues" evidence="10">
    <location>
        <begin position="10"/>
        <end position="35"/>
    </location>
</feature>
<dbReference type="PANTHER" id="PTHR32078">
    <property type="entry name" value="NUCLEAR PROTEIN MDM1"/>
    <property type="match status" value="1"/>
</dbReference>
<evidence type="ECO:0000256" key="6">
    <source>
        <dbReference type="ARBA" id="ARBA00022701"/>
    </source>
</evidence>
<dbReference type="GO" id="GO:0005874">
    <property type="term" value="C:microtubule"/>
    <property type="evidence" value="ECO:0007669"/>
    <property type="project" value="UniProtKB-KW"/>
</dbReference>
<dbReference type="Proteomes" id="UP001634394">
    <property type="component" value="Unassembled WGS sequence"/>
</dbReference>
<evidence type="ECO:0000313" key="11">
    <source>
        <dbReference type="EMBL" id="KAL3851710.1"/>
    </source>
</evidence>
<feature type="compositionally biased region" description="Basic residues" evidence="10">
    <location>
        <begin position="737"/>
        <end position="746"/>
    </location>
</feature>
<protein>
    <recommendedName>
        <fullName evidence="4">Nuclear protein MDM1</fullName>
    </recommendedName>
</protein>
<reference evidence="11 12" key="1">
    <citation type="submission" date="2024-11" db="EMBL/GenBank/DDBJ databases">
        <title>Chromosome-level genome assembly of the freshwater bivalve Anodonta woodiana.</title>
        <authorList>
            <person name="Chen X."/>
        </authorList>
    </citation>
    <scope>NUCLEOTIDE SEQUENCE [LARGE SCALE GENOMIC DNA]</scope>
    <source>
        <strain evidence="11">MN2024</strain>
        <tissue evidence="11">Gills</tissue>
    </source>
</reference>
<sequence>MPSHIKVNSEYHTSFKPQQSYKSATFTPTPEQQAPTAGVKSQFVKTEPPMQSKKRTPGPATTLGANYYQQSLDDDAYYLLGNQDKFAKNVRYRPKSAGNYRRGASPPKQQKLEESENVDKENLKPKHKPAPKVNTEKFSQPPTPLAPRKPKDQSSSPVQKIKEDAVVQSRASKQEGVKDSQKVSHNVNFDRREVVKQSQKVSQNENIDRREVVKQSQKNKIIDNMNEFVQTNMEKGVTDSAPEAPADYAFKYKTGIAAPRPAKKGTEYMKEFRWKDRVPSSPLLDAEQMIYKSSTHITPKKDVVPKVTEYQMQFKPFKLVPQQDTKQEKITRDMKTWSRKPKLQKSKSMEDLSPAEIPTAGSAPVISPDNRRLTKETEEHEFPKAVPMVPKGVTRKFRSEYKSNFRAPGAYSYDEGAWRGAQPPHLKNKVVGEPGDEGEPVLSTWFAEVIELRRKANEYRKRAQGTHFSREHLLQLMARQADMWDAATASTARSGSTVITTSSLESGTSLQNQNASARQKTDITSTAATQGSEEDEVEHGLNDQYEAHENDRDQAYRTYNKKLSPKQNTQAWVDSPKSDEMNEEEEEIAGRLPTPEVRKLEAKKKIRRHHLDLTTPVIGGALLTSPPEALKATSMIKSKPKKAVSKSWSGPFDEDEESIATIEEPFPKTSGQVTQKVYDVEHGPVNANPTFGMPSRDTHILRDDDASIDRPMQTQYVYTPFKTEQSIEEPDENPTRARSHSSHVKRFNPPSLEDIREGFGQTYKLSSQPKLAWTLDGGMPVPRRDDDVLSLSARSVASSSSLASEVYERARKRKDEFWGKDGIATK</sequence>
<comment type="function">
    <text evidence="9">Microtubule-binding protein that negatively regulates centriole duplication. Binds to and stabilizes microtubules.</text>
</comment>
<dbReference type="GO" id="GO:0005814">
    <property type="term" value="C:centriole"/>
    <property type="evidence" value="ECO:0007669"/>
    <property type="project" value="UniProtKB-SubCell"/>
</dbReference>
<feature type="region of interest" description="Disordered" evidence="10">
    <location>
        <begin position="498"/>
        <end position="589"/>
    </location>
</feature>
<feature type="region of interest" description="Disordered" evidence="10">
    <location>
        <begin position="90"/>
        <end position="212"/>
    </location>
</feature>
<comment type="caution">
    <text evidence="11">The sequence shown here is derived from an EMBL/GenBank/DDBJ whole genome shotgun (WGS) entry which is preliminary data.</text>
</comment>
<evidence type="ECO:0000256" key="5">
    <source>
        <dbReference type="ARBA" id="ARBA00022490"/>
    </source>
</evidence>
<keyword evidence="5" id="KW-0963">Cytoplasm</keyword>
<dbReference type="InterPro" id="IPR029136">
    <property type="entry name" value="MDM1"/>
</dbReference>
<feature type="compositionally biased region" description="Polar residues" evidence="10">
    <location>
        <begin position="196"/>
        <end position="205"/>
    </location>
</feature>